<dbReference type="AlphaFoldDB" id="A0A9W9L0S8"/>
<proteinExistence type="predicted"/>
<dbReference type="GeneID" id="81406008"/>
<sequence length="60" mass="6649">MPFALPKKALFAKPKMRAKLPTKIGNFAANTGFCTLFLVGNYYTARAIDRYGPADTLIRP</sequence>
<dbReference type="RefSeq" id="XP_056520434.1">
    <property type="nucleotide sequence ID" value="XM_056666838.1"/>
</dbReference>
<organism evidence="1 2">
    <name type="scientific">Penicillium bovifimosum</name>
    <dbReference type="NCBI Taxonomy" id="126998"/>
    <lineage>
        <taxon>Eukaryota</taxon>
        <taxon>Fungi</taxon>
        <taxon>Dikarya</taxon>
        <taxon>Ascomycota</taxon>
        <taxon>Pezizomycotina</taxon>
        <taxon>Eurotiomycetes</taxon>
        <taxon>Eurotiomycetidae</taxon>
        <taxon>Eurotiales</taxon>
        <taxon>Aspergillaceae</taxon>
        <taxon>Penicillium</taxon>
    </lineage>
</organism>
<comment type="caution">
    <text evidence="1">The sequence shown here is derived from an EMBL/GenBank/DDBJ whole genome shotgun (WGS) entry which is preliminary data.</text>
</comment>
<dbReference type="EMBL" id="JAPQKL010000005">
    <property type="protein sequence ID" value="KAJ5130055.1"/>
    <property type="molecule type" value="Genomic_DNA"/>
</dbReference>
<gene>
    <name evidence="1" type="ORF">N7515_006094</name>
</gene>
<accession>A0A9W9L0S8</accession>
<name>A0A9W9L0S8_9EURO</name>
<evidence type="ECO:0000313" key="2">
    <source>
        <dbReference type="Proteomes" id="UP001149079"/>
    </source>
</evidence>
<evidence type="ECO:0000313" key="1">
    <source>
        <dbReference type="EMBL" id="KAJ5130055.1"/>
    </source>
</evidence>
<reference evidence="1" key="1">
    <citation type="submission" date="2022-11" db="EMBL/GenBank/DDBJ databases">
        <authorList>
            <person name="Petersen C."/>
        </authorList>
    </citation>
    <scope>NUCLEOTIDE SEQUENCE</scope>
    <source>
        <strain evidence="1">IBT 22155</strain>
    </source>
</reference>
<reference evidence="1" key="2">
    <citation type="journal article" date="2023" name="IMA Fungus">
        <title>Comparative genomic study of the Penicillium genus elucidates a diverse pangenome and 15 lateral gene transfer events.</title>
        <authorList>
            <person name="Petersen C."/>
            <person name="Sorensen T."/>
            <person name="Nielsen M.R."/>
            <person name="Sondergaard T.E."/>
            <person name="Sorensen J.L."/>
            <person name="Fitzpatrick D.A."/>
            <person name="Frisvad J.C."/>
            <person name="Nielsen K.L."/>
        </authorList>
    </citation>
    <scope>NUCLEOTIDE SEQUENCE</scope>
    <source>
        <strain evidence="1">IBT 22155</strain>
    </source>
</reference>
<protein>
    <submittedName>
        <fullName evidence="1">Uncharacterized protein</fullName>
    </submittedName>
</protein>
<dbReference type="Proteomes" id="UP001149079">
    <property type="component" value="Unassembled WGS sequence"/>
</dbReference>
<keyword evidence="2" id="KW-1185">Reference proteome</keyword>